<dbReference type="OrthoDB" id="30289at2759"/>
<accession>A0A8H3F841</accession>
<evidence type="ECO:0000313" key="3">
    <source>
        <dbReference type="Proteomes" id="UP000664534"/>
    </source>
</evidence>
<dbReference type="Pfam" id="PF00650">
    <property type="entry name" value="CRAL_TRIO"/>
    <property type="match status" value="1"/>
</dbReference>
<dbReference type="InterPro" id="IPR051026">
    <property type="entry name" value="PI/PC_transfer"/>
</dbReference>
<dbReference type="SUPFAM" id="SSF46938">
    <property type="entry name" value="CRAL/TRIO N-terminal domain"/>
    <property type="match status" value="1"/>
</dbReference>
<reference evidence="2" key="1">
    <citation type="submission" date="2021-03" db="EMBL/GenBank/DDBJ databases">
        <authorList>
            <person name="Tagirdzhanova G."/>
        </authorList>
    </citation>
    <scope>NUCLEOTIDE SEQUENCE</scope>
</reference>
<keyword evidence="3" id="KW-1185">Reference proteome</keyword>
<evidence type="ECO:0000259" key="1">
    <source>
        <dbReference type="PROSITE" id="PS50191"/>
    </source>
</evidence>
<dbReference type="InterPro" id="IPR011074">
    <property type="entry name" value="CRAL/TRIO_N_dom"/>
</dbReference>
<protein>
    <recommendedName>
        <fullName evidence="1">CRAL-TRIO domain-containing protein</fullName>
    </recommendedName>
</protein>
<name>A0A8H3F841_9LECA</name>
<evidence type="ECO:0000313" key="2">
    <source>
        <dbReference type="EMBL" id="CAF9919458.1"/>
    </source>
</evidence>
<gene>
    <name evidence="2" type="ORF">IMSHALPRED_004628</name>
</gene>
<proteinExistence type="predicted"/>
<dbReference type="AlphaFoldDB" id="A0A8H3F841"/>
<organism evidence="2 3">
    <name type="scientific">Imshaugia aleurites</name>
    <dbReference type="NCBI Taxonomy" id="172621"/>
    <lineage>
        <taxon>Eukaryota</taxon>
        <taxon>Fungi</taxon>
        <taxon>Dikarya</taxon>
        <taxon>Ascomycota</taxon>
        <taxon>Pezizomycotina</taxon>
        <taxon>Lecanoromycetes</taxon>
        <taxon>OSLEUM clade</taxon>
        <taxon>Lecanoromycetidae</taxon>
        <taxon>Lecanorales</taxon>
        <taxon>Lecanorineae</taxon>
        <taxon>Parmeliaceae</taxon>
        <taxon>Imshaugia</taxon>
    </lineage>
</organism>
<dbReference type="InterPro" id="IPR036865">
    <property type="entry name" value="CRAL-TRIO_dom_sf"/>
</dbReference>
<dbReference type="InterPro" id="IPR001251">
    <property type="entry name" value="CRAL-TRIO_dom"/>
</dbReference>
<dbReference type="Gene3D" id="3.40.525.10">
    <property type="entry name" value="CRAL-TRIO lipid binding domain"/>
    <property type="match status" value="1"/>
</dbReference>
<comment type="caution">
    <text evidence="2">The sequence shown here is derived from an EMBL/GenBank/DDBJ whole genome shotgun (WGS) entry which is preliminary data.</text>
</comment>
<dbReference type="Pfam" id="PF03765">
    <property type="entry name" value="CRAL_TRIO_N"/>
    <property type="match status" value="1"/>
</dbReference>
<dbReference type="Gene3D" id="1.10.8.20">
    <property type="entry name" value="N-terminal domain of phosphatidylinositol transfer protein sec14p"/>
    <property type="match status" value="1"/>
</dbReference>
<dbReference type="PANTHER" id="PTHR45657">
    <property type="entry name" value="CRAL-TRIO DOMAIN-CONTAINING PROTEIN YKL091C-RELATED"/>
    <property type="match status" value="1"/>
</dbReference>
<dbReference type="Proteomes" id="UP000664534">
    <property type="component" value="Unassembled WGS sequence"/>
</dbReference>
<dbReference type="PROSITE" id="PS50191">
    <property type="entry name" value="CRAL_TRIO"/>
    <property type="match status" value="1"/>
</dbReference>
<dbReference type="SUPFAM" id="SSF52087">
    <property type="entry name" value="CRAL/TRIO domain"/>
    <property type="match status" value="1"/>
</dbReference>
<dbReference type="SMART" id="SM01100">
    <property type="entry name" value="CRAL_TRIO_N"/>
    <property type="match status" value="1"/>
</dbReference>
<dbReference type="PANTHER" id="PTHR45657:SF20">
    <property type="entry name" value="CRAL_TRIO DOMAIN PROTEIN (AFU_ORTHOLOGUE AFUA_5G00680)"/>
    <property type="match status" value="1"/>
</dbReference>
<dbReference type="CDD" id="cd00170">
    <property type="entry name" value="SEC14"/>
    <property type="match status" value="1"/>
</dbReference>
<dbReference type="EMBL" id="CAJPDT010000023">
    <property type="protein sequence ID" value="CAF9919458.1"/>
    <property type="molecule type" value="Genomic_DNA"/>
</dbReference>
<feature type="domain" description="CRAL-TRIO" evidence="1">
    <location>
        <begin position="88"/>
        <end position="269"/>
    </location>
</feature>
<dbReference type="InterPro" id="IPR036273">
    <property type="entry name" value="CRAL/TRIO_N_dom_sf"/>
</dbReference>
<sequence length="269" mass="30479">MDPESKVSLEASAFYHFKSECEANGLLDRPDYISSDDLCDGINDDVTLLRFLRARQFGVKNAVDFFRTACQVRRDSRFLRFYENVDVPDYEEARKLIMPWTGRRDKQGLPICLFNLKYTTSNLEAYKKSCDSRSTSRPSPRALPSDVVPRSLAAFEGMVRFVLSLCSLIRNRPSSEVSVFQATVIADISAVSSMQIWRIRSWLECFSKILADAYPEILGRVIVIGAPSLKDNEVLPTLASYIDIANVPEKYGGEHDFEHGMQPDLDPNQ</sequence>